<feature type="compositionally biased region" description="Low complexity" evidence="2">
    <location>
        <begin position="752"/>
        <end position="761"/>
    </location>
</feature>
<name>A0A3P8X217_CYNSE</name>
<evidence type="ECO:0000313" key="4">
    <source>
        <dbReference type="Ensembl" id="ENSCSEP00000033683.1"/>
    </source>
</evidence>
<dbReference type="GeneTree" id="ENSGT00520000055626"/>
<feature type="compositionally biased region" description="Polar residues" evidence="2">
    <location>
        <begin position="621"/>
        <end position="641"/>
    </location>
</feature>
<organism evidence="4 5">
    <name type="scientific">Cynoglossus semilaevis</name>
    <name type="common">Tongue sole</name>
    <dbReference type="NCBI Taxonomy" id="244447"/>
    <lineage>
        <taxon>Eukaryota</taxon>
        <taxon>Metazoa</taxon>
        <taxon>Chordata</taxon>
        <taxon>Craniata</taxon>
        <taxon>Vertebrata</taxon>
        <taxon>Euteleostomi</taxon>
        <taxon>Actinopterygii</taxon>
        <taxon>Neopterygii</taxon>
        <taxon>Teleostei</taxon>
        <taxon>Neoteleostei</taxon>
        <taxon>Acanthomorphata</taxon>
        <taxon>Carangaria</taxon>
        <taxon>Pleuronectiformes</taxon>
        <taxon>Pleuronectoidei</taxon>
        <taxon>Cynoglossidae</taxon>
        <taxon>Cynoglossinae</taxon>
        <taxon>Cynoglossus</taxon>
    </lineage>
</organism>
<keyword evidence="5" id="KW-1185">Reference proteome</keyword>
<feature type="region of interest" description="Disordered" evidence="2">
    <location>
        <begin position="34"/>
        <end position="77"/>
    </location>
</feature>
<reference evidence="4" key="3">
    <citation type="submission" date="2025-09" db="UniProtKB">
        <authorList>
            <consortium name="Ensembl"/>
        </authorList>
    </citation>
    <scope>IDENTIFICATION</scope>
</reference>
<dbReference type="Pfam" id="PF15386">
    <property type="entry name" value="Tantalus"/>
    <property type="match status" value="1"/>
</dbReference>
<feature type="compositionally biased region" description="Low complexity" evidence="2">
    <location>
        <begin position="950"/>
        <end position="974"/>
    </location>
</feature>
<dbReference type="AlphaFoldDB" id="A0A3P8X217"/>
<feature type="compositionally biased region" description="Basic and acidic residues" evidence="2">
    <location>
        <begin position="280"/>
        <end position="292"/>
    </location>
</feature>
<evidence type="ECO:0000256" key="1">
    <source>
        <dbReference type="ARBA" id="ARBA00022553"/>
    </source>
</evidence>
<reference evidence="4 5" key="1">
    <citation type="journal article" date="2014" name="Nat. Genet.">
        <title>Whole-genome sequence of a flatfish provides insights into ZW sex chromosome evolution and adaptation to a benthic lifestyle.</title>
        <authorList>
            <person name="Chen S."/>
            <person name="Zhang G."/>
            <person name="Shao C."/>
            <person name="Huang Q."/>
            <person name="Liu G."/>
            <person name="Zhang P."/>
            <person name="Song W."/>
            <person name="An N."/>
            <person name="Chalopin D."/>
            <person name="Volff J.N."/>
            <person name="Hong Y."/>
            <person name="Li Q."/>
            <person name="Sha Z."/>
            <person name="Zhou H."/>
            <person name="Xie M."/>
            <person name="Yu Q."/>
            <person name="Liu Y."/>
            <person name="Xiang H."/>
            <person name="Wang N."/>
            <person name="Wu K."/>
            <person name="Yang C."/>
            <person name="Zhou Q."/>
            <person name="Liao X."/>
            <person name="Yang L."/>
            <person name="Hu Q."/>
            <person name="Zhang J."/>
            <person name="Meng L."/>
            <person name="Jin L."/>
            <person name="Tian Y."/>
            <person name="Lian J."/>
            <person name="Yang J."/>
            <person name="Miao G."/>
            <person name="Liu S."/>
            <person name="Liang Z."/>
            <person name="Yan F."/>
            <person name="Li Y."/>
            <person name="Sun B."/>
            <person name="Zhang H."/>
            <person name="Zhang J."/>
            <person name="Zhu Y."/>
            <person name="Du M."/>
            <person name="Zhao Y."/>
            <person name="Schartl M."/>
            <person name="Tang Q."/>
            <person name="Wang J."/>
        </authorList>
    </citation>
    <scope>NUCLEOTIDE SEQUENCE</scope>
</reference>
<keyword evidence="1" id="KW-0597">Phosphoprotein</keyword>
<feature type="region of interest" description="Disordered" evidence="2">
    <location>
        <begin position="529"/>
        <end position="551"/>
    </location>
</feature>
<feature type="compositionally biased region" description="Basic and acidic residues" evidence="2">
    <location>
        <begin position="977"/>
        <end position="989"/>
    </location>
</feature>
<feature type="compositionally biased region" description="Basic and acidic residues" evidence="2">
    <location>
        <begin position="194"/>
        <end position="204"/>
    </location>
</feature>
<dbReference type="Proteomes" id="UP000265120">
    <property type="component" value="Chromosome 17"/>
</dbReference>
<protein>
    <submittedName>
        <fullName evidence="4">Uncharacterized LOC103392675</fullName>
    </submittedName>
</protein>
<dbReference type="PANTHER" id="PTHR14522:SF2">
    <property type="entry name" value="PROLINE-RICH PROTEIN 14"/>
    <property type="match status" value="1"/>
</dbReference>
<dbReference type="PANTHER" id="PTHR14522">
    <property type="entry name" value="EMO2-RELATED"/>
    <property type="match status" value="1"/>
</dbReference>
<feature type="compositionally biased region" description="Polar residues" evidence="2">
    <location>
        <begin position="175"/>
        <end position="185"/>
    </location>
</feature>
<proteinExistence type="predicted"/>
<sequence length="1199" mass="132602">MRKKIEYVRVMSLDTSHALCLYFIPQVQESQSKRSQAGSVLHEEQKKDGFGPIFTAEDQNRQRDEESQPGVSATGNITEHVVDSTTQDHHVAKSNMETCENSAFEQTGENPSSPKGWLIGPLIQTFKSKISSFSEIVWSPAKLFKPNNDPDSTDFPDKLIECDQEGDEPAHVESTGASQLVQKSETPPPESDGNEQRLSEDTQTAKHSSPKYYKRLVFEVDVPMHKTEQRDESAIWPTKINASDSVPLQDSPKHSNTSSTASQHDGCSILQPSINFSSMDKSDEKSAVERPHKLVVQLKTLPRKRTGNRSDLKKVVTPPVIPVKNGASDPVFNEGNLSKWSSIQVNKVNGDKSLQSSVLNTQLSTDNSHSGGTKNVDSVENCVEQSLWENTHDIVHGIVRSTADTEQLKCELIPDSGSATGLGRSKRGQKGTCHSQNLIRPKKFKANVCSGSMHQKVLVNLASDSGIVKAVRPQREVLVTNGLVEVEDTSKPIPRTVTSRANRKGKVGQDTLLKTESSDVIKICSLDKSCGSSEKDQKSSRSNAKLRPEAKSRLGKLDVNVDSMDLETTVAITSVKDDQEGPLLEMIVHNDKKPSTNKSKKALKRKSPTQSSSVTEVESTLNSPVSSTELTPTDLKSSTPVTEETLKTTNRTTTKSKSGYKGAVKCSGSEGTQKTQHCTVNLLIKKEGKNKDMMNPLYFEITPFESSQQFSSSSSTYQLNSEQLNNKCTEVTHQNKNNAVVSQTVIPDSGASNPSNNSVSRSRSHPRAVITNPRPRRSDKGRRKASGSHKGEDKTELVTMDRADLSTHSLGKKNLLRSYSCPEIPFLHPHDTLWTTTTLTKSPHLSKSHTSHLNLVFQTPPPPNTHKFAQRTRRHTVCSLEVEREIAPLCLRKEVYPTRRSAPIESVNWQTSPNIPHSPSSSLSALANYFLSSPLAFLSKRAHGRGAAASRSSSSHVSSPSTSSPSFTSPLSSTTRHHPEILQRSDTSHPSESNSSEQVLECETEKGQGIEEDEECEDISSSSQEYEDAAFREEKALSDSELKIVQKHEDRGKVSSIRIRKALPKPQNNLTPMGLPKPIRLKKKQFSLEEIYTNKNFSKPPESRLETIFEVPLYRRNGSESLFGQRRVKRFLEFLDVGEVRKPKKPLVGVGKVVTTSSRTRRGGYAKKEPVVTVQDVDSLLCAKLDQLNLWLIHDQKGR</sequence>
<dbReference type="InterPro" id="IPR026320">
    <property type="entry name" value="PRR14"/>
</dbReference>
<feature type="domain" description="Tantalus-like" evidence="3">
    <location>
        <begin position="1070"/>
        <end position="1127"/>
    </location>
</feature>
<dbReference type="InParanoid" id="A0A3P8X217"/>
<evidence type="ECO:0000259" key="3">
    <source>
        <dbReference type="Pfam" id="PF15386"/>
    </source>
</evidence>
<reference evidence="4" key="2">
    <citation type="submission" date="2025-08" db="UniProtKB">
        <authorList>
            <consortium name="Ensembl"/>
        </authorList>
    </citation>
    <scope>IDENTIFICATION</scope>
</reference>
<dbReference type="InterPro" id="IPR028149">
    <property type="entry name" value="Tantalus-like"/>
</dbReference>
<evidence type="ECO:0000256" key="2">
    <source>
        <dbReference type="SAM" id="MobiDB-lite"/>
    </source>
</evidence>
<feature type="compositionally biased region" description="Polar residues" evidence="2">
    <location>
        <begin position="240"/>
        <end position="279"/>
    </location>
</feature>
<dbReference type="Ensembl" id="ENSCSET00000034117.1">
    <property type="protein sequence ID" value="ENSCSEP00000033683.1"/>
    <property type="gene ID" value="ENSCSEG00000021616.1"/>
</dbReference>
<feature type="compositionally biased region" description="Basic residues" evidence="2">
    <location>
        <begin position="774"/>
        <end position="787"/>
    </location>
</feature>
<feature type="compositionally biased region" description="Low complexity" evidence="2">
    <location>
        <begin position="611"/>
        <end position="620"/>
    </location>
</feature>
<accession>A0A3P8X217</accession>
<feature type="region of interest" description="Disordered" evidence="2">
    <location>
        <begin position="227"/>
        <end position="312"/>
    </location>
</feature>
<evidence type="ECO:0000313" key="5">
    <source>
        <dbReference type="Proteomes" id="UP000265120"/>
    </source>
</evidence>
<feature type="compositionally biased region" description="Basic residues" evidence="2">
    <location>
        <begin position="598"/>
        <end position="607"/>
    </location>
</feature>
<dbReference type="STRING" id="244447.ENSCSEP00000033683"/>
<feature type="region of interest" description="Disordered" evidence="2">
    <location>
        <begin position="948"/>
        <end position="1033"/>
    </location>
</feature>
<feature type="region of interest" description="Disordered" evidence="2">
    <location>
        <begin position="586"/>
        <end position="672"/>
    </location>
</feature>
<feature type="region of interest" description="Disordered" evidence="2">
    <location>
        <begin position="745"/>
        <end position="796"/>
    </location>
</feature>
<feature type="region of interest" description="Disordered" evidence="2">
    <location>
        <begin position="165"/>
        <end position="208"/>
    </location>
</feature>